<dbReference type="GO" id="GO:0003949">
    <property type="term" value="F:1-(5-phosphoribosyl)-5-[(5-phosphoribosylamino)methylideneamino]imidazole-4-carboxamide isomerase activity"/>
    <property type="evidence" value="ECO:0007669"/>
    <property type="project" value="UniProtKB-EC"/>
</dbReference>
<dbReference type="CDD" id="cd04723">
    <property type="entry name" value="HisA_HisF"/>
    <property type="match status" value="1"/>
</dbReference>
<reference evidence="13" key="1">
    <citation type="submission" date="2022-07" db="EMBL/GenBank/DDBJ databases">
        <title>Phylogenomic reconstructions and comparative analyses of Kickxellomycotina fungi.</title>
        <authorList>
            <person name="Reynolds N.K."/>
            <person name="Stajich J.E."/>
            <person name="Barry K."/>
            <person name="Grigoriev I.V."/>
            <person name="Crous P."/>
            <person name="Smith M.E."/>
        </authorList>
    </citation>
    <scope>NUCLEOTIDE SEQUENCE</scope>
    <source>
        <strain evidence="13">NBRC 32514</strain>
    </source>
</reference>
<comment type="catalytic activity">
    <reaction evidence="1 12">
        <text>1-(5-phospho-beta-D-ribosyl)-5-[(5-phospho-beta-D-ribosylamino)methylideneamino]imidazole-4-carboxamide = 5-[(5-phospho-1-deoxy-D-ribulos-1-ylimino)methylamino]-1-(5-phospho-beta-D-ribosyl)imidazole-4-carboxamide</text>
        <dbReference type="Rhea" id="RHEA:15469"/>
        <dbReference type="ChEBI" id="CHEBI:58435"/>
        <dbReference type="ChEBI" id="CHEBI:58525"/>
        <dbReference type="EC" id="5.3.1.16"/>
    </reaction>
</comment>
<dbReference type="InterPro" id="IPR011060">
    <property type="entry name" value="RibuloseP-bd_barrel"/>
</dbReference>
<keyword evidence="6 11" id="KW-0028">Amino-acid biosynthesis</keyword>
<evidence type="ECO:0000256" key="11">
    <source>
        <dbReference type="RuleBase" id="RU003657"/>
    </source>
</evidence>
<dbReference type="FunFam" id="3.20.20.70:FF:000110">
    <property type="entry name" value="1-(5-phosphoribosyl)-5-[(5-phosphoribosylamino)methylideneamino] imidazole-4-carboxamide isomerase, chloroplastic"/>
    <property type="match status" value="1"/>
</dbReference>
<dbReference type="GO" id="GO:0000105">
    <property type="term" value="P:L-histidine biosynthetic process"/>
    <property type="evidence" value="ECO:0007669"/>
    <property type="project" value="UniProtKB-KW"/>
</dbReference>
<comment type="subcellular location">
    <subcellularLocation>
        <location evidence="12">Cytoplasm</location>
    </subcellularLocation>
</comment>
<sequence length="266" mass="29031">MRSLFRPCIDLHNGQVKQIVGGTLHDDDDSSEGAPAAGRLQTNYVSPHPSSYYAQLYRDRGLEGGHVIMLGPNNREAAQLALATWPGGMQVGGGITAENAAEWLALGAAKVIVTSWLFPDAQFSEERLKRLCSLVGRDRLVVDLSCRRRDGCWVVAMDRWQTLTDMAVDEGCLRRLAKYCSEFLVHAADVEGLCRGIDGELVERLAEWSPVPVTYAGGAASLDDLRLVDRLSGGRVHLTIGSALDIFGGSQVVFEDCVRWNNGQLC</sequence>
<evidence type="ECO:0000256" key="7">
    <source>
        <dbReference type="ARBA" id="ARBA00023102"/>
    </source>
</evidence>
<dbReference type="InterPro" id="IPR044524">
    <property type="entry name" value="Isoase_HisA-like"/>
</dbReference>
<evidence type="ECO:0000256" key="3">
    <source>
        <dbReference type="ARBA" id="ARBA00009667"/>
    </source>
</evidence>
<dbReference type="Pfam" id="PF00977">
    <property type="entry name" value="His_biosynth"/>
    <property type="match status" value="1"/>
</dbReference>
<protein>
    <recommendedName>
        <fullName evidence="5 12">1-(5-phosphoribosyl)-5-[(5-phosphoribosylamino)methylideneamino] imidazole-4-carboxamide isomerase</fullName>
        <ecNumber evidence="4 12">5.3.1.16</ecNumber>
    </recommendedName>
    <alternativeName>
        <fullName evidence="10 12">5-proFAR isomerase</fullName>
    </alternativeName>
    <alternativeName>
        <fullName evidence="9 12">Phosphoribosylformimino-5-aminoimidazole carboxamide ribotide isomerase</fullName>
    </alternativeName>
</protein>
<dbReference type="Gene3D" id="3.20.20.70">
    <property type="entry name" value="Aldolase class I"/>
    <property type="match status" value="1"/>
</dbReference>
<evidence type="ECO:0000256" key="8">
    <source>
        <dbReference type="ARBA" id="ARBA00023235"/>
    </source>
</evidence>
<dbReference type="EC" id="5.3.1.16" evidence="4 12"/>
<dbReference type="PANTHER" id="PTHR43090:SF2">
    <property type="entry name" value="1-(5-PHOSPHORIBOSYL)-5-[(5-PHOSPHORIBOSYLAMINO)METHYLIDENEAMINO] IMIDAZOLE-4-CARBOXAMIDE ISOMERASE"/>
    <property type="match status" value="1"/>
</dbReference>
<keyword evidence="7 11" id="KW-0368">Histidine biosynthesis</keyword>
<dbReference type="SUPFAM" id="SSF51366">
    <property type="entry name" value="Ribulose-phoshate binding barrel"/>
    <property type="match status" value="1"/>
</dbReference>
<dbReference type="OrthoDB" id="446074at2759"/>
<organism evidence="13 14">
    <name type="scientific">Coemansia erecta</name>
    <dbReference type="NCBI Taxonomy" id="147472"/>
    <lineage>
        <taxon>Eukaryota</taxon>
        <taxon>Fungi</taxon>
        <taxon>Fungi incertae sedis</taxon>
        <taxon>Zoopagomycota</taxon>
        <taxon>Kickxellomycotina</taxon>
        <taxon>Kickxellomycetes</taxon>
        <taxon>Kickxellales</taxon>
        <taxon>Kickxellaceae</taxon>
        <taxon>Coemansia</taxon>
    </lineage>
</organism>
<dbReference type="GO" id="GO:0005737">
    <property type="term" value="C:cytoplasm"/>
    <property type="evidence" value="ECO:0007669"/>
    <property type="project" value="UniProtKB-SubCell"/>
</dbReference>
<gene>
    <name evidence="13" type="primary">HIS6</name>
    <name evidence="13" type="ORF">LPJ53_005054</name>
</gene>
<proteinExistence type="inferred from homology"/>
<keyword evidence="12" id="KW-0963">Cytoplasm</keyword>
<dbReference type="InterPro" id="IPR011858">
    <property type="entry name" value="His6/HISN3"/>
</dbReference>
<comment type="similarity">
    <text evidence="3 11">Belongs to the HisA/HisF family.</text>
</comment>
<comment type="caution">
    <text evidence="13">The sequence shown here is derived from an EMBL/GenBank/DDBJ whole genome shotgun (WGS) entry which is preliminary data.</text>
</comment>
<dbReference type="InterPro" id="IPR006062">
    <property type="entry name" value="His_biosynth"/>
</dbReference>
<keyword evidence="14" id="KW-1185">Reference proteome</keyword>
<dbReference type="NCBIfam" id="TIGR02129">
    <property type="entry name" value="hisA_euk"/>
    <property type="match status" value="1"/>
</dbReference>
<comment type="pathway">
    <text evidence="2 12">Amino-acid biosynthesis; L-histidine biosynthesis; L-histidine from 5-phospho-alpha-D-ribose 1-diphosphate: step 4/9.</text>
</comment>
<evidence type="ECO:0000256" key="5">
    <source>
        <dbReference type="ARBA" id="ARBA00018464"/>
    </source>
</evidence>
<evidence type="ECO:0000313" key="13">
    <source>
        <dbReference type="EMBL" id="KAJ1720303.1"/>
    </source>
</evidence>
<accession>A0A9W7XX64</accession>
<dbReference type="InterPro" id="IPR013785">
    <property type="entry name" value="Aldolase_TIM"/>
</dbReference>
<evidence type="ECO:0000256" key="12">
    <source>
        <dbReference type="RuleBase" id="RU364022"/>
    </source>
</evidence>
<keyword evidence="8 12" id="KW-0413">Isomerase</keyword>
<evidence type="ECO:0000256" key="1">
    <source>
        <dbReference type="ARBA" id="ARBA00000901"/>
    </source>
</evidence>
<evidence type="ECO:0000256" key="6">
    <source>
        <dbReference type="ARBA" id="ARBA00022605"/>
    </source>
</evidence>
<evidence type="ECO:0000256" key="10">
    <source>
        <dbReference type="ARBA" id="ARBA00031376"/>
    </source>
</evidence>
<name>A0A9W7XX64_9FUNG</name>
<evidence type="ECO:0000256" key="2">
    <source>
        <dbReference type="ARBA" id="ARBA00005133"/>
    </source>
</evidence>
<dbReference type="AlphaFoldDB" id="A0A9W7XX64"/>
<dbReference type="PANTHER" id="PTHR43090">
    <property type="entry name" value="1-(5-PHOSPHORIBOSYL)-5-[(5-PHOSPHORIBOSYLAMINO)METHYLIDENEAMINO] IMIDAZOLE-4-CARBOXAMIDE ISOMERASE"/>
    <property type="match status" value="1"/>
</dbReference>
<dbReference type="Proteomes" id="UP001149813">
    <property type="component" value="Unassembled WGS sequence"/>
</dbReference>
<dbReference type="GO" id="GO:0000162">
    <property type="term" value="P:L-tryptophan biosynthetic process"/>
    <property type="evidence" value="ECO:0007669"/>
    <property type="project" value="TreeGrafter"/>
</dbReference>
<evidence type="ECO:0000256" key="4">
    <source>
        <dbReference type="ARBA" id="ARBA00012550"/>
    </source>
</evidence>
<evidence type="ECO:0000256" key="9">
    <source>
        <dbReference type="ARBA" id="ARBA00030547"/>
    </source>
</evidence>
<evidence type="ECO:0000313" key="14">
    <source>
        <dbReference type="Proteomes" id="UP001149813"/>
    </source>
</evidence>
<dbReference type="EMBL" id="JANBOJ010000273">
    <property type="protein sequence ID" value="KAJ1720303.1"/>
    <property type="molecule type" value="Genomic_DNA"/>
</dbReference>